<accession>A0ABT2ZGC0</accession>
<proteinExistence type="inferred from homology"/>
<evidence type="ECO:0000313" key="11">
    <source>
        <dbReference type="EMBL" id="MCV2870078.1"/>
    </source>
</evidence>
<feature type="domain" description="POTRA" evidence="10">
    <location>
        <begin position="41"/>
        <end position="108"/>
    </location>
</feature>
<evidence type="ECO:0000256" key="9">
    <source>
        <dbReference type="NCBIfam" id="TIGR03303"/>
    </source>
</evidence>
<dbReference type="RefSeq" id="WP_263735746.1">
    <property type="nucleotide sequence ID" value="NZ_JAOWKY010000004.1"/>
</dbReference>
<evidence type="ECO:0000313" key="12">
    <source>
        <dbReference type="Proteomes" id="UP001652542"/>
    </source>
</evidence>
<comment type="similarity">
    <text evidence="8">Belongs to the BamA family.</text>
</comment>
<evidence type="ECO:0000256" key="3">
    <source>
        <dbReference type="ARBA" id="ARBA00022692"/>
    </source>
</evidence>
<comment type="subcellular location">
    <subcellularLocation>
        <location evidence="8">Cell outer membrane</location>
    </subcellularLocation>
    <subcellularLocation>
        <location evidence="1">Membrane</location>
    </subcellularLocation>
</comment>
<dbReference type="HAMAP" id="MF_01430">
    <property type="entry name" value="OM_assembly_BamA"/>
    <property type="match status" value="1"/>
</dbReference>
<keyword evidence="7 8" id="KW-0998">Cell outer membrane</keyword>
<dbReference type="InterPro" id="IPR039910">
    <property type="entry name" value="D15-like"/>
</dbReference>
<comment type="subunit">
    <text evidence="8">Part of the Bam complex.</text>
</comment>
<dbReference type="Pfam" id="PF07244">
    <property type="entry name" value="POTRA"/>
    <property type="match status" value="4"/>
</dbReference>
<organism evidence="11 12">
    <name type="scientific">Albidovulum marisflavi</name>
    <dbReference type="NCBI Taxonomy" id="2984159"/>
    <lineage>
        <taxon>Bacteria</taxon>
        <taxon>Pseudomonadati</taxon>
        <taxon>Pseudomonadota</taxon>
        <taxon>Alphaproteobacteria</taxon>
        <taxon>Rhodobacterales</taxon>
        <taxon>Paracoccaceae</taxon>
        <taxon>Albidovulum</taxon>
    </lineage>
</organism>
<evidence type="ECO:0000256" key="2">
    <source>
        <dbReference type="ARBA" id="ARBA00022452"/>
    </source>
</evidence>
<gene>
    <name evidence="8 11" type="primary">bamA</name>
    <name evidence="11" type="ORF">OEW28_15715</name>
</gene>
<dbReference type="PANTHER" id="PTHR12815:SF23">
    <property type="entry name" value="OUTER MEMBRANE PROTEIN ASSEMBLY FACTOR BAMA"/>
    <property type="match status" value="1"/>
</dbReference>
<dbReference type="InterPro" id="IPR034746">
    <property type="entry name" value="POTRA"/>
</dbReference>
<sequence length="778" mass="85688">MDRRRKLGGNSGLVRLGLAPAAVAISLAFSTIPDATFAQDYVFSSVAIEGNSLIEDATILKFAGIARGTAMSASQLNDAYQRIADSGLFETVELVPSGNTLVIRVVENPTINIVNFEGNRRLEDEELAAVIKSQSRRVFSAAQAEADAAAIAQIYSDQGRLSARVEPRIIRRDGNRVDLVFEIREGSVTEIERLSFTGNQAYSDWRLRRVLETKQAGIFRRLVQRDTFIGDRTEFDKQLLKDFYNSRGYVDFQVLSVASEYSRERDAFFLTFNVREGQQFRFGKITTASEYEGVDPSEYAEVIKIRDGAAYSPLAIDTTINKMEAIALRNGLDFLRVEPRVTRNEREGTLDVAFVLTKGPRVFVERIDIEGNATTLDQVVRRQFRTVEGDPFNPREIRDAAARIRALGFFSNSDVNANPGTGPDQVIVDVNVEEQPTGSLTFGASYSVSNGVGFNIGLSEANFLGRGQYVSVNINAGTDNQNSSITFIEPALLDRDLRFRFNAYYTTTDKDNSSYNTTRIGVQPSLEFPLSEFTRLEVRYKLASDELSDVGGDTPADSSPILLAEQGKEVSSALGYTLSYDTRIGGLDPTRGTLLRLNQDFAGFGGDVEQITTTAIASHQRKIMREDVTLRAEIEGGMVERLNGDTRVLDRFSGNGKIRGFEPNGIGPRDLNAVNEDALGGNYFAVARLEAEFPLGLPTEYGITGGLFADVGSVWGLDNTTGAGGNAVDDSLNLRASIGFSVFWESVLGPLRFNFSHALKKEDYDRTQNFDLSVSTQF</sequence>
<evidence type="ECO:0000256" key="7">
    <source>
        <dbReference type="ARBA" id="ARBA00023237"/>
    </source>
</evidence>
<keyword evidence="5 8" id="KW-0677">Repeat</keyword>
<dbReference type="Gene3D" id="2.40.160.50">
    <property type="entry name" value="membrane protein fhac: a member of the omp85/tpsb transporter family"/>
    <property type="match status" value="1"/>
</dbReference>
<keyword evidence="6 8" id="KW-0472">Membrane</keyword>
<dbReference type="InterPro" id="IPR023707">
    <property type="entry name" value="OM_assembly_BamA"/>
</dbReference>
<name>A0ABT2ZGC0_9RHOB</name>
<feature type="domain" description="POTRA" evidence="10">
    <location>
        <begin position="362"/>
        <end position="435"/>
    </location>
</feature>
<dbReference type="PIRSF" id="PIRSF006076">
    <property type="entry name" value="OM_assembly_OMP85"/>
    <property type="match status" value="1"/>
</dbReference>
<dbReference type="Proteomes" id="UP001652542">
    <property type="component" value="Unassembled WGS sequence"/>
</dbReference>
<dbReference type="InterPro" id="IPR010827">
    <property type="entry name" value="BamA/TamA_POTRA"/>
</dbReference>
<evidence type="ECO:0000256" key="8">
    <source>
        <dbReference type="HAMAP-Rule" id="MF_01430"/>
    </source>
</evidence>
<dbReference type="PROSITE" id="PS51779">
    <property type="entry name" value="POTRA"/>
    <property type="match status" value="3"/>
</dbReference>
<evidence type="ECO:0000256" key="5">
    <source>
        <dbReference type="ARBA" id="ARBA00022737"/>
    </source>
</evidence>
<keyword evidence="4 8" id="KW-0732">Signal</keyword>
<protein>
    <recommendedName>
        <fullName evidence="8 9">Outer membrane protein assembly factor BamA</fullName>
    </recommendedName>
</protein>
<dbReference type="NCBIfam" id="TIGR03303">
    <property type="entry name" value="OM_YaeT"/>
    <property type="match status" value="1"/>
</dbReference>
<dbReference type="EMBL" id="JAOWKY010000004">
    <property type="protein sequence ID" value="MCV2870078.1"/>
    <property type="molecule type" value="Genomic_DNA"/>
</dbReference>
<reference evidence="11 12" key="1">
    <citation type="submission" date="2022-10" db="EMBL/GenBank/DDBJ databases">
        <title>Defluviimonas sp. nov., isolated from ocean surface water.</title>
        <authorList>
            <person name="He W."/>
            <person name="Wang L."/>
            <person name="Zhang D.-F."/>
        </authorList>
    </citation>
    <scope>NUCLEOTIDE SEQUENCE [LARGE SCALE GENOMIC DNA]</scope>
    <source>
        <strain evidence="11 12">WL0002</strain>
    </source>
</reference>
<evidence type="ECO:0000259" key="10">
    <source>
        <dbReference type="PROSITE" id="PS51779"/>
    </source>
</evidence>
<dbReference type="Gene3D" id="3.10.20.310">
    <property type="entry name" value="membrane protein fhac"/>
    <property type="match status" value="5"/>
</dbReference>
<feature type="domain" description="POTRA" evidence="10">
    <location>
        <begin position="109"/>
        <end position="186"/>
    </location>
</feature>
<keyword evidence="12" id="KW-1185">Reference proteome</keyword>
<keyword evidence="3 8" id="KW-0812">Transmembrane</keyword>
<comment type="caution">
    <text evidence="11">The sequence shown here is derived from an EMBL/GenBank/DDBJ whole genome shotgun (WGS) entry which is preliminary data.</text>
</comment>
<evidence type="ECO:0000256" key="4">
    <source>
        <dbReference type="ARBA" id="ARBA00022729"/>
    </source>
</evidence>
<dbReference type="PANTHER" id="PTHR12815">
    <property type="entry name" value="SORTING AND ASSEMBLY MACHINERY SAMM50 PROTEIN FAMILY MEMBER"/>
    <property type="match status" value="1"/>
</dbReference>
<dbReference type="Pfam" id="PF01103">
    <property type="entry name" value="Omp85"/>
    <property type="match status" value="1"/>
</dbReference>
<dbReference type="InterPro" id="IPR000184">
    <property type="entry name" value="Bac_surfAg_D15"/>
</dbReference>
<keyword evidence="2 8" id="KW-1134">Transmembrane beta strand</keyword>
<evidence type="ECO:0000256" key="6">
    <source>
        <dbReference type="ARBA" id="ARBA00023136"/>
    </source>
</evidence>
<evidence type="ECO:0000256" key="1">
    <source>
        <dbReference type="ARBA" id="ARBA00004370"/>
    </source>
</evidence>
<comment type="function">
    <text evidence="8">Part of the outer membrane protein assembly complex, which is involved in assembly and insertion of beta-barrel proteins into the outer membrane.</text>
</comment>